<dbReference type="Gene3D" id="2.30.110.10">
    <property type="entry name" value="Electron Transport, Fmn-binding Protein, Chain A"/>
    <property type="match status" value="1"/>
</dbReference>
<dbReference type="RefSeq" id="WP_123926064.1">
    <property type="nucleotide sequence ID" value="NZ_JBPSDP010000003.1"/>
</dbReference>
<keyword evidence="2" id="KW-1185">Reference proteome</keyword>
<dbReference type="NCBIfam" id="TIGR00026">
    <property type="entry name" value="hi_GC_TIGR00026"/>
    <property type="match status" value="1"/>
</dbReference>
<evidence type="ECO:0000313" key="1">
    <source>
        <dbReference type="EMBL" id="RPA65149.1"/>
    </source>
</evidence>
<proteinExistence type="predicted"/>
<evidence type="ECO:0000313" key="2">
    <source>
        <dbReference type="Proteomes" id="UP000267536"/>
    </source>
</evidence>
<dbReference type="EMBL" id="RKMH01000003">
    <property type="protein sequence ID" value="RPA65149.1"/>
    <property type="molecule type" value="Genomic_DNA"/>
</dbReference>
<reference evidence="1 2" key="1">
    <citation type="submission" date="2018-11" db="EMBL/GenBank/DDBJ databases">
        <title>Draft genome sequence of Gordonia sp. RS15-1S isolated from rice stems.</title>
        <authorList>
            <person name="Muangham S."/>
        </authorList>
    </citation>
    <scope>NUCLEOTIDE SEQUENCE [LARGE SCALE GENOMIC DNA]</scope>
    <source>
        <strain evidence="1 2">RS15-1S</strain>
    </source>
</reference>
<sequence length="124" mass="13826">MQLPATLARVNKRLTNPIQRLWAPHLAPWAMVEHTGRHSGRRYATPVLAWADGDTLAIVLAYGRDTDWARNVLAAGDCDITRRGKHFHLVRPRIIPADSPDVVRGARPFASAFMWVLIGTLEPA</sequence>
<gene>
    <name evidence="1" type="ORF">EF294_04585</name>
</gene>
<dbReference type="InterPro" id="IPR004378">
    <property type="entry name" value="F420H2_quin_Rdtase"/>
</dbReference>
<protein>
    <submittedName>
        <fullName evidence="1">Nitroreductase family deazaflavin-dependent oxidoreductase</fullName>
    </submittedName>
</protein>
<dbReference type="Pfam" id="PF04075">
    <property type="entry name" value="F420H2_quin_red"/>
    <property type="match status" value="1"/>
</dbReference>
<dbReference type="OrthoDB" id="3778270at2"/>
<dbReference type="InterPro" id="IPR012349">
    <property type="entry name" value="Split_barrel_FMN-bd"/>
</dbReference>
<comment type="caution">
    <text evidence="1">The sequence shown here is derived from an EMBL/GenBank/DDBJ whole genome shotgun (WGS) entry which is preliminary data.</text>
</comment>
<organism evidence="1 2">
    <name type="scientific">Gordonia oryzae</name>
    <dbReference type="NCBI Taxonomy" id="2487349"/>
    <lineage>
        <taxon>Bacteria</taxon>
        <taxon>Bacillati</taxon>
        <taxon>Actinomycetota</taxon>
        <taxon>Actinomycetes</taxon>
        <taxon>Mycobacteriales</taxon>
        <taxon>Gordoniaceae</taxon>
        <taxon>Gordonia</taxon>
    </lineage>
</organism>
<accession>A0A3N4GQF5</accession>
<dbReference type="Proteomes" id="UP000267536">
    <property type="component" value="Unassembled WGS sequence"/>
</dbReference>
<dbReference type="AlphaFoldDB" id="A0A3N4GQF5"/>
<dbReference type="GO" id="GO:0016491">
    <property type="term" value="F:oxidoreductase activity"/>
    <property type="evidence" value="ECO:0007669"/>
    <property type="project" value="InterPro"/>
</dbReference>
<name>A0A3N4GQF5_9ACTN</name>